<reference evidence="2 3" key="1">
    <citation type="journal article" date="2011" name="Genome Biol.">
        <title>Genome sequence of the insect pathogenic fungus Cordyceps militaris, a valued traditional Chinese medicine.</title>
        <authorList>
            <person name="Zheng P."/>
            <person name="Xia Y."/>
            <person name="Xiao G."/>
            <person name="Xiong C."/>
            <person name="Hu X."/>
            <person name="Zhang S."/>
            <person name="Zheng H."/>
            <person name="Huang Y."/>
            <person name="Zhou Y."/>
            <person name="Wang S."/>
            <person name="Zhao G.P."/>
            <person name="Liu X."/>
            <person name="St Leger R.J."/>
            <person name="Wang C."/>
        </authorList>
    </citation>
    <scope>NUCLEOTIDE SEQUENCE [LARGE SCALE GENOMIC DNA]</scope>
    <source>
        <strain evidence="2 3">CM01</strain>
    </source>
</reference>
<evidence type="ECO:0000313" key="3">
    <source>
        <dbReference type="Proteomes" id="UP000001610"/>
    </source>
</evidence>
<dbReference type="HOGENOM" id="CLU_1261452_0_0_1"/>
<proteinExistence type="predicted"/>
<keyword evidence="1" id="KW-0812">Transmembrane</keyword>
<dbReference type="GeneID" id="18165111"/>
<dbReference type="AlphaFoldDB" id="G3J8T0"/>
<dbReference type="RefSeq" id="XP_006668299.1">
    <property type="nucleotide sequence ID" value="XM_006668236.1"/>
</dbReference>
<evidence type="ECO:0000256" key="1">
    <source>
        <dbReference type="SAM" id="Phobius"/>
    </source>
</evidence>
<dbReference type="Proteomes" id="UP000001610">
    <property type="component" value="Unassembled WGS sequence"/>
</dbReference>
<keyword evidence="1" id="KW-0472">Membrane</keyword>
<dbReference type="EMBL" id="JH126400">
    <property type="protein sequence ID" value="EGX94813.1"/>
    <property type="molecule type" value="Genomic_DNA"/>
</dbReference>
<feature type="transmembrane region" description="Helical" evidence="1">
    <location>
        <begin position="15"/>
        <end position="32"/>
    </location>
</feature>
<accession>G3J8T0</accession>
<dbReference type="VEuPathDB" id="FungiDB:CCM_03084"/>
<evidence type="ECO:0000313" key="2">
    <source>
        <dbReference type="EMBL" id="EGX94813.1"/>
    </source>
</evidence>
<name>G3J8T0_CORMM</name>
<organism evidence="2 3">
    <name type="scientific">Cordyceps militaris (strain CM01)</name>
    <name type="common">Caterpillar fungus</name>
    <dbReference type="NCBI Taxonomy" id="983644"/>
    <lineage>
        <taxon>Eukaryota</taxon>
        <taxon>Fungi</taxon>
        <taxon>Dikarya</taxon>
        <taxon>Ascomycota</taxon>
        <taxon>Pezizomycotina</taxon>
        <taxon>Sordariomycetes</taxon>
        <taxon>Hypocreomycetidae</taxon>
        <taxon>Hypocreales</taxon>
        <taxon>Cordycipitaceae</taxon>
        <taxon>Cordyceps</taxon>
    </lineage>
</organism>
<dbReference type="OrthoDB" id="5075809at2759"/>
<dbReference type="InParanoid" id="G3J8T0"/>
<keyword evidence="1" id="KW-1133">Transmembrane helix</keyword>
<dbReference type="STRING" id="983644.G3J8T0"/>
<keyword evidence="3" id="KW-1185">Reference proteome</keyword>
<sequence length="219" mass="24692">MSNHYECNSSAELELLWPCSTFLLLPILTAGWEPFSTRLMMAELVLSLASLLADLQCIREYQKSASEKGGTPYFKLECLAKDGQWYWIGELIFRGLSRLLSTGEGETGREVWKRPLATDGDGVPDAPLIMGRKTSRSGQTKYLRQKVGISYSPVGMAEWGNSEGELDDTDWPERTDGEERQLSAIVGHGLNDEKGSQKRFQFSCQWTNDTEAWEDEHEV</sequence>
<gene>
    <name evidence="2" type="ORF">CCM_03084</name>
</gene>
<protein>
    <submittedName>
        <fullName evidence="2">Uncharacterized protein</fullName>
    </submittedName>
</protein>
<dbReference type="KEGG" id="cmt:CCM_03084"/>